<dbReference type="AlphaFoldDB" id="A0A165Y9X2"/>
<gene>
    <name evidence="2" type="ORF">FIBSPDRAFT_760089</name>
</gene>
<dbReference type="STRING" id="436010.A0A165Y9X2"/>
<reference evidence="2 3" key="1">
    <citation type="journal article" date="2016" name="Mol. Biol. Evol.">
        <title>Comparative Genomics of Early-Diverging Mushroom-Forming Fungi Provides Insights into the Origins of Lignocellulose Decay Capabilities.</title>
        <authorList>
            <person name="Nagy L.G."/>
            <person name="Riley R."/>
            <person name="Tritt A."/>
            <person name="Adam C."/>
            <person name="Daum C."/>
            <person name="Floudas D."/>
            <person name="Sun H."/>
            <person name="Yadav J.S."/>
            <person name="Pangilinan J."/>
            <person name="Larsson K.H."/>
            <person name="Matsuura K."/>
            <person name="Barry K."/>
            <person name="Labutti K."/>
            <person name="Kuo R."/>
            <person name="Ohm R.A."/>
            <person name="Bhattacharya S.S."/>
            <person name="Shirouzu T."/>
            <person name="Yoshinaga Y."/>
            <person name="Martin F.M."/>
            <person name="Grigoriev I.V."/>
            <person name="Hibbett D.S."/>
        </authorList>
    </citation>
    <scope>NUCLEOTIDE SEQUENCE [LARGE SCALE GENOMIC DNA]</scope>
    <source>
        <strain evidence="2 3">CBS 109695</strain>
    </source>
</reference>
<sequence length="382" mass="42642">MDSYVGETNKALRELLRCMEFASCGPNQQKVVILQSAHFRFALAGWVGGEQMWARSTVHALRELGYTFLYASSLDRAVQLYQLFPTLVRAMVVEPEEADDCWLDTAHCLLSDENPDGIPAWKIFTFMFWTGPANPLGRRWTLSPEDYALEGHTPNIHLGYSVEPSCLLQPFLPAPDRPSAPPQAYLMTKRLAFLNAAWPAHFFAAAQNATGISFVMGASWDGREGDGAEPPSLPEGVRNVGMMDQHAFLAEVARSRVLVGVGKPVASPTPYEALCLGVPFINPIMTWDRNNPTDRTKWDGQHGLLKLLDPPFVYNVFAEDLDGFVAAIKGALENPIERHVLERMRMSAVMARVEGWLEHDWRREAAALLESWEDNDEGLVSI</sequence>
<protein>
    <submittedName>
        <fullName evidence="2">Glycosyltransferase family 18 protein</fullName>
    </submittedName>
</protein>
<evidence type="ECO:0000313" key="3">
    <source>
        <dbReference type="Proteomes" id="UP000076532"/>
    </source>
</evidence>
<dbReference type="InterPro" id="IPR026116">
    <property type="entry name" value="GT18_cat"/>
</dbReference>
<feature type="domain" description="Glycosyltransferase family 18 catalytic" evidence="1">
    <location>
        <begin position="229"/>
        <end position="359"/>
    </location>
</feature>
<dbReference type="OrthoDB" id="2113294at2759"/>
<organism evidence="2 3">
    <name type="scientific">Athelia psychrophila</name>
    <dbReference type="NCBI Taxonomy" id="1759441"/>
    <lineage>
        <taxon>Eukaryota</taxon>
        <taxon>Fungi</taxon>
        <taxon>Dikarya</taxon>
        <taxon>Basidiomycota</taxon>
        <taxon>Agaricomycotina</taxon>
        <taxon>Agaricomycetes</taxon>
        <taxon>Agaricomycetidae</taxon>
        <taxon>Atheliales</taxon>
        <taxon>Atheliaceae</taxon>
        <taxon>Athelia</taxon>
    </lineage>
</organism>
<dbReference type="EMBL" id="KV417702">
    <property type="protein sequence ID" value="KZP09351.1"/>
    <property type="molecule type" value="Genomic_DNA"/>
</dbReference>
<evidence type="ECO:0000313" key="2">
    <source>
        <dbReference type="EMBL" id="KZP09351.1"/>
    </source>
</evidence>
<dbReference type="Pfam" id="PF15024">
    <property type="entry name" value="Glyco_transf_18"/>
    <property type="match status" value="1"/>
</dbReference>
<evidence type="ECO:0000259" key="1">
    <source>
        <dbReference type="Pfam" id="PF15024"/>
    </source>
</evidence>
<name>A0A165Y9X2_9AGAM</name>
<proteinExistence type="predicted"/>
<keyword evidence="3" id="KW-1185">Reference proteome</keyword>
<dbReference type="GO" id="GO:0030144">
    <property type="term" value="F:alpha-1,6-mannosylglycoprotein 6-beta-N-acetylglucosaminyltransferase activity"/>
    <property type="evidence" value="ECO:0007669"/>
    <property type="project" value="InterPro"/>
</dbReference>
<accession>A0A165Y9X2</accession>
<dbReference type="UniPathway" id="UPA00378"/>
<dbReference type="Proteomes" id="UP000076532">
    <property type="component" value="Unassembled WGS sequence"/>
</dbReference>